<gene>
    <name evidence="2" type="ORF">CSSPJE1EN1_LOCUS15803</name>
</gene>
<dbReference type="InterPro" id="IPR024679">
    <property type="entry name" value="Ipi1_N"/>
</dbReference>
<proteinExistence type="predicted"/>
<name>A0ABP0WY17_9BRYO</name>
<evidence type="ECO:0000313" key="3">
    <source>
        <dbReference type="Proteomes" id="UP001497444"/>
    </source>
</evidence>
<sequence>MMAHVSSAMTHLVLDIQTSVYSFLDLLVHHYPALVLPFSSQLWQVFVGSKE</sequence>
<accession>A0ABP0WY17</accession>
<evidence type="ECO:0000259" key="1">
    <source>
        <dbReference type="Pfam" id="PF12333"/>
    </source>
</evidence>
<dbReference type="EMBL" id="OZ020098">
    <property type="protein sequence ID" value="CAK9270325.1"/>
    <property type="molecule type" value="Genomic_DNA"/>
</dbReference>
<keyword evidence="3" id="KW-1185">Reference proteome</keyword>
<feature type="domain" description="Pre-rRNA-processing protein Ipi1 N-terminal" evidence="1">
    <location>
        <begin position="2"/>
        <end position="35"/>
    </location>
</feature>
<reference evidence="2" key="1">
    <citation type="submission" date="2024-02" db="EMBL/GenBank/DDBJ databases">
        <authorList>
            <consortium name="ELIXIR-Norway"/>
            <consortium name="Elixir Norway"/>
        </authorList>
    </citation>
    <scope>NUCLEOTIDE SEQUENCE</scope>
</reference>
<dbReference type="Proteomes" id="UP001497444">
    <property type="component" value="Chromosome 3"/>
</dbReference>
<organism evidence="2 3">
    <name type="scientific">Sphagnum jensenii</name>
    <dbReference type="NCBI Taxonomy" id="128206"/>
    <lineage>
        <taxon>Eukaryota</taxon>
        <taxon>Viridiplantae</taxon>
        <taxon>Streptophyta</taxon>
        <taxon>Embryophyta</taxon>
        <taxon>Bryophyta</taxon>
        <taxon>Sphagnophytina</taxon>
        <taxon>Sphagnopsida</taxon>
        <taxon>Sphagnales</taxon>
        <taxon>Sphagnaceae</taxon>
        <taxon>Sphagnum</taxon>
    </lineage>
</organism>
<protein>
    <recommendedName>
        <fullName evidence="1">Pre-rRNA-processing protein Ipi1 N-terminal domain-containing protein</fullName>
    </recommendedName>
</protein>
<dbReference type="Pfam" id="PF12333">
    <property type="entry name" value="Ipi1_N"/>
    <property type="match status" value="1"/>
</dbReference>
<evidence type="ECO:0000313" key="2">
    <source>
        <dbReference type="EMBL" id="CAK9270325.1"/>
    </source>
</evidence>